<gene>
    <name evidence="1" type="ORF">TJEJU_0598</name>
</gene>
<dbReference type="AlphaFoldDB" id="A0A238U5G2"/>
<dbReference type="EMBL" id="LT899436">
    <property type="protein sequence ID" value="SNR14377.1"/>
    <property type="molecule type" value="Genomic_DNA"/>
</dbReference>
<protein>
    <submittedName>
        <fullName evidence="1">Uncharacterized protein</fullName>
    </submittedName>
</protein>
<keyword evidence="2" id="KW-1185">Reference proteome</keyword>
<accession>A0A238U5G2</accession>
<organism evidence="1 2">
    <name type="scientific">Tenacibaculum jejuense</name>
    <dbReference type="NCBI Taxonomy" id="584609"/>
    <lineage>
        <taxon>Bacteria</taxon>
        <taxon>Pseudomonadati</taxon>
        <taxon>Bacteroidota</taxon>
        <taxon>Flavobacteriia</taxon>
        <taxon>Flavobacteriales</taxon>
        <taxon>Flavobacteriaceae</taxon>
        <taxon>Tenacibaculum</taxon>
    </lineage>
</organism>
<dbReference type="KEGG" id="tje:TJEJU_0598"/>
<reference evidence="1 2" key="1">
    <citation type="submission" date="2017-07" db="EMBL/GenBank/DDBJ databases">
        <authorList>
            <person name="Sun Z.S."/>
            <person name="Albrecht U."/>
            <person name="Echele G."/>
            <person name="Lee C.C."/>
        </authorList>
    </citation>
    <scope>NUCLEOTIDE SEQUENCE [LARGE SCALE GENOMIC DNA]</scope>
    <source>
        <strain evidence="2">type strain: KCTC 22618</strain>
    </source>
</reference>
<evidence type="ECO:0000313" key="1">
    <source>
        <dbReference type="EMBL" id="SNR14377.1"/>
    </source>
</evidence>
<evidence type="ECO:0000313" key="2">
    <source>
        <dbReference type="Proteomes" id="UP000215214"/>
    </source>
</evidence>
<proteinExistence type="predicted"/>
<sequence>MKLKIAIQFFLYSFFFFYCSNMAFAISDIKINVIILNSTKKEFKSGTLIINDKNKKEVKKMIINTLSSTIFLDDESTQYNFSFKSTGFITNFYYSQNNEIIIRLSTTKSLNSISYNKYLLNQKDTNDRYLEGELSFILFGIQSTISNEMKAFKEKYNVSFEYKNCVVDPILMKQVSAHNREIYTYLKKKIGTQWLLELPVSILGIKER</sequence>
<dbReference type="Proteomes" id="UP000215214">
    <property type="component" value="Chromosome TJEJU"/>
</dbReference>
<name>A0A238U5G2_9FLAO</name>